<dbReference type="Proteomes" id="UP000281975">
    <property type="component" value="Unassembled WGS sequence"/>
</dbReference>
<keyword evidence="2 16" id="KW-1003">Cell membrane</keyword>
<evidence type="ECO:0000256" key="1">
    <source>
        <dbReference type="ARBA" id="ARBA00004370"/>
    </source>
</evidence>
<dbReference type="GO" id="GO:0000917">
    <property type="term" value="P:division septum assembly"/>
    <property type="evidence" value="ECO:0007669"/>
    <property type="project" value="UniProtKB-KW"/>
</dbReference>
<feature type="region of interest" description="Disordered" evidence="17">
    <location>
        <begin position="1"/>
        <end position="31"/>
    </location>
</feature>
<feature type="active site" description="Acyl-ester intermediate" evidence="16">
    <location>
        <position position="320"/>
    </location>
</feature>
<keyword evidence="13 16" id="KW-0717">Septation</keyword>
<dbReference type="HAMAP" id="MF_02080">
    <property type="entry name" value="FtsI_transpept"/>
    <property type="match status" value="1"/>
</dbReference>
<dbReference type="InterPro" id="IPR037532">
    <property type="entry name" value="FtsI_transpept"/>
</dbReference>
<dbReference type="SUPFAM" id="SSF56519">
    <property type="entry name" value="Penicillin binding protein dimerisation domain"/>
    <property type="match status" value="1"/>
</dbReference>
<feature type="compositionally biased region" description="Basic and acidic residues" evidence="17">
    <location>
        <begin position="1"/>
        <end position="17"/>
    </location>
</feature>
<protein>
    <recommendedName>
        <fullName evidence="16">Peptidoglycan D,D-transpeptidase FtsI</fullName>
        <ecNumber evidence="16">3.4.16.4</ecNumber>
    </recommendedName>
    <alternativeName>
        <fullName evidence="16">Penicillin-binding protein 3</fullName>
        <shortName evidence="16">PBP-3</shortName>
    </alternativeName>
</protein>
<evidence type="ECO:0000256" key="8">
    <source>
        <dbReference type="ARBA" id="ARBA00022801"/>
    </source>
</evidence>
<dbReference type="GO" id="GO:0006508">
    <property type="term" value="P:proteolysis"/>
    <property type="evidence" value="ECO:0007669"/>
    <property type="project" value="UniProtKB-KW"/>
</dbReference>
<dbReference type="GO" id="GO:0009002">
    <property type="term" value="F:serine-type D-Ala-D-Ala carboxypeptidase activity"/>
    <property type="evidence" value="ECO:0007669"/>
    <property type="project" value="UniProtKB-UniRule"/>
</dbReference>
<keyword evidence="5 16" id="KW-0121">Carboxypeptidase</keyword>
<dbReference type="InterPro" id="IPR036138">
    <property type="entry name" value="PBP_dimer_sf"/>
</dbReference>
<evidence type="ECO:0000256" key="9">
    <source>
        <dbReference type="ARBA" id="ARBA00022960"/>
    </source>
</evidence>
<feature type="transmembrane region" description="Helical" evidence="16">
    <location>
        <begin position="41"/>
        <end position="61"/>
    </location>
</feature>
<dbReference type="GO" id="GO:0005886">
    <property type="term" value="C:plasma membrane"/>
    <property type="evidence" value="ECO:0007669"/>
    <property type="project" value="UniProtKB-SubCell"/>
</dbReference>
<proteinExistence type="inferred from homology"/>
<keyword evidence="14 16" id="KW-0131">Cell cycle</keyword>
<dbReference type="SUPFAM" id="SSF56601">
    <property type="entry name" value="beta-lactamase/transpeptidase-like"/>
    <property type="match status" value="1"/>
</dbReference>
<keyword evidence="10 16" id="KW-0573">Peptidoglycan synthesis</keyword>
<dbReference type="Gene3D" id="3.40.710.10">
    <property type="entry name" value="DD-peptidase/beta-lactamase superfamily"/>
    <property type="match status" value="1"/>
</dbReference>
<evidence type="ECO:0000256" key="13">
    <source>
        <dbReference type="ARBA" id="ARBA00023210"/>
    </source>
</evidence>
<dbReference type="InterPro" id="IPR001460">
    <property type="entry name" value="PCN-bd_Tpept"/>
</dbReference>
<evidence type="ECO:0000256" key="2">
    <source>
        <dbReference type="ARBA" id="ARBA00022475"/>
    </source>
</evidence>
<name>A0A420WVA0_9GAMM</name>
<dbReference type="RefSeq" id="WP_121173153.1">
    <property type="nucleotide sequence ID" value="NZ_RBIN01000006.1"/>
</dbReference>
<dbReference type="InterPro" id="IPR050515">
    <property type="entry name" value="Beta-lactam/transpept"/>
</dbReference>
<evidence type="ECO:0000256" key="6">
    <source>
        <dbReference type="ARBA" id="ARBA00022670"/>
    </source>
</evidence>
<dbReference type="Gene3D" id="3.30.450.330">
    <property type="match status" value="1"/>
</dbReference>
<keyword evidence="3 16" id="KW-0997">Cell inner membrane</keyword>
<keyword evidence="15 16" id="KW-0961">Cell wall biogenesis/degradation</keyword>
<feature type="compositionally biased region" description="Basic and acidic residues" evidence="17">
    <location>
        <begin position="582"/>
        <end position="596"/>
    </location>
</feature>
<dbReference type="AlphaFoldDB" id="A0A420WVA0"/>
<dbReference type="InterPro" id="IPR005311">
    <property type="entry name" value="PBP_dimer"/>
</dbReference>
<dbReference type="PANTHER" id="PTHR30627:SF1">
    <property type="entry name" value="PEPTIDOGLYCAN D,D-TRANSPEPTIDASE FTSI"/>
    <property type="match status" value="1"/>
</dbReference>
<keyword evidence="9 16" id="KW-0133">Cell shape</keyword>
<dbReference type="Gene3D" id="3.90.1310.10">
    <property type="entry name" value="Penicillin-binding protein 2a (Domain 2)"/>
    <property type="match status" value="1"/>
</dbReference>
<dbReference type="PANTHER" id="PTHR30627">
    <property type="entry name" value="PEPTIDOGLYCAN D,D-TRANSPEPTIDASE"/>
    <property type="match status" value="1"/>
</dbReference>
<dbReference type="GO" id="GO:0043093">
    <property type="term" value="P:FtsZ-dependent cytokinesis"/>
    <property type="evidence" value="ECO:0007669"/>
    <property type="project" value="UniProtKB-UniRule"/>
</dbReference>
<gene>
    <name evidence="16" type="primary">ftsI</name>
    <name evidence="20" type="ORF">C7446_2216</name>
</gene>
<dbReference type="GO" id="GO:0009252">
    <property type="term" value="P:peptidoglycan biosynthetic process"/>
    <property type="evidence" value="ECO:0007669"/>
    <property type="project" value="UniProtKB-UniRule"/>
</dbReference>
<evidence type="ECO:0000256" key="14">
    <source>
        <dbReference type="ARBA" id="ARBA00023306"/>
    </source>
</evidence>
<feature type="region of interest" description="Disordered" evidence="17">
    <location>
        <begin position="579"/>
        <end position="609"/>
    </location>
</feature>
<evidence type="ECO:0000256" key="17">
    <source>
        <dbReference type="SAM" id="MobiDB-lite"/>
    </source>
</evidence>
<keyword evidence="4 16" id="KW-0132">Cell division</keyword>
<keyword evidence="11 16" id="KW-1133">Transmembrane helix</keyword>
<keyword evidence="8 16" id="KW-0378">Hydrolase</keyword>
<dbReference type="UniPathway" id="UPA00219"/>
<dbReference type="Pfam" id="PF00905">
    <property type="entry name" value="Transpeptidase"/>
    <property type="match status" value="1"/>
</dbReference>
<evidence type="ECO:0000256" key="7">
    <source>
        <dbReference type="ARBA" id="ARBA00022692"/>
    </source>
</evidence>
<reference evidence="20 21" key="1">
    <citation type="submission" date="2018-10" db="EMBL/GenBank/DDBJ databases">
        <title>Genomic Encyclopedia of Type Strains, Phase IV (KMG-IV): sequencing the most valuable type-strain genomes for metagenomic binning, comparative biology and taxonomic classification.</title>
        <authorList>
            <person name="Goeker M."/>
        </authorList>
    </citation>
    <scope>NUCLEOTIDE SEQUENCE [LARGE SCALE GENOMIC DNA]</scope>
    <source>
        <strain evidence="20 21">DSM 23229</strain>
    </source>
</reference>
<dbReference type="GO" id="GO:0008658">
    <property type="term" value="F:penicillin binding"/>
    <property type="evidence" value="ECO:0007669"/>
    <property type="project" value="InterPro"/>
</dbReference>
<evidence type="ECO:0000256" key="10">
    <source>
        <dbReference type="ARBA" id="ARBA00022984"/>
    </source>
</evidence>
<dbReference type="EC" id="3.4.16.4" evidence="16"/>
<organism evidence="20 21">
    <name type="scientific">Kushneria sinocarnis</name>
    <dbReference type="NCBI Taxonomy" id="595502"/>
    <lineage>
        <taxon>Bacteria</taxon>
        <taxon>Pseudomonadati</taxon>
        <taxon>Pseudomonadota</taxon>
        <taxon>Gammaproteobacteria</taxon>
        <taxon>Oceanospirillales</taxon>
        <taxon>Halomonadaceae</taxon>
        <taxon>Kushneria</taxon>
    </lineage>
</organism>
<accession>A0A420WVA0</accession>
<evidence type="ECO:0000256" key="16">
    <source>
        <dbReference type="HAMAP-Rule" id="MF_02080"/>
    </source>
</evidence>
<dbReference type="Pfam" id="PF03717">
    <property type="entry name" value="PBP_dimer"/>
    <property type="match status" value="1"/>
</dbReference>
<evidence type="ECO:0000256" key="15">
    <source>
        <dbReference type="ARBA" id="ARBA00023316"/>
    </source>
</evidence>
<evidence type="ECO:0000313" key="21">
    <source>
        <dbReference type="Proteomes" id="UP000281975"/>
    </source>
</evidence>
<evidence type="ECO:0000256" key="5">
    <source>
        <dbReference type="ARBA" id="ARBA00022645"/>
    </source>
</evidence>
<sequence>MSERNTSRRRGVNERRGQPPGNGGAPRSAASHVSAAPQWRFRFMVALVLLGMLVLAGRIVYLQVLDHQFLQGQGDARTLRTEKIDAHRGMIVDSEGSPLAISTPVITLWANPQQLPKDPVQLTRLAQALDEPASKFIDRVQRYRDKEFMYLRREVTPKPANRVLDMDIPGVYGRHEYKRYYPAGEVVAQLVGITNIDDHGQEGLELAYDRYLSGTPGKRRVLKDRRGHLVRDLHLIKEPHPGGELRLSLNLRIQYMAYRELKAAVREHRAEAGTLVMMDARTGEVLAMASSPSYNPNNRANMNAAGLRARGITDAFEPGSVMKPLAMSAVLHTGKYTPQSIIDTSPGWMMVDGYTIRDVRNFKTLTLTGVITKSSNIGMTHLALALPEDTIWNMYNRMHLGQSPQLGFPGEASGSLPPPYNWSKAKRATMAYGYGVSVSALQLASAYTTITNDGKRVPPSLVELDQPPEGEQLITPKTAHEVLRMMETVVGPYGGGSRAQVDGYRIAGKTGTVRKVGDSGYQTKAYRSNFVGIAPVSNPRIITVISIDDPKGEEYYGGLVAAPIFSRVAGKALRMLDVPPDEQTRTDWKSPKERVKAARAAGAKEVPEP</sequence>
<evidence type="ECO:0000256" key="12">
    <source>
        <dbReference type="ARBA" id="ARBA00023136"/>
    </source>
</evidence>
<comment type="similarity">
    <text evidence="16">Belongs to the transpeptidase family. FtsI subfamily.</text>
</comment>
<comment type="function">
    <text evidence="16">Catalyzes cross-linking of the peptidoglycan cell wall at the division septum.</text>
</comment>
<keyword evidence="7 16" id="KW-0812">Transmembrane</keyword>
<dbReference type="GO" id="GO:0008955">
    <property type="term" value="F:peptidoglycan glycosyltransferase activity"/>
    <property type="evidence" value="ECO:0007669"/>
    <property type="project" value="InterPro"/>
</dbReference>
<keyword evidence="12 16" id="KW-0472">Membrane</keyword>
<evidence type="ECO:0000259" key="19">
    <source>
        <dbReference type="Pfam" id="PF03717"/>
    </source>
</evidence>
<dbReference type="GO" id="GO:0008360">
    <property type="term" value="P:regulation of cell shape"/>
    <property type="evidence" value="ECO:0007669"/>
    <property type="project" value="UniProtKB-KW"/>
</dbReference>
<evidence type="ECO:0000256" key="4">
    <source>
        <dbReference type="ARBA" id="ARBA00022618"/>
    </source>
</evidence>
<evidence type="ECO:0000313" key="20">
    <source>
        <dbReference type="EMBL" id="RKR02501.1"/>
    </source>
</evidence>
<comment type="subcellular location">
    <subcellularLocation>
        <location evidence="16">Cell inner membrane</location>
        <topology evidence="16">Single-pass membrane protein</topology>
    </subcellularLocation>
    <subcellularLocation>
        <location evidence="1">Membrane</location>
    </subcellularLocation>
</comment>
<evidence type="ECO:0000256" key="11">
    <source>
        <dbReference type="ARBA" id="ARBA00022989"/>
    </source>
</evidence>
<dbReference type="GO" id="GO:0071555">
    <property type="term" value="P:cell wall organization"/>
    <property type="evidence" value="ECO:0007669"/>
    <property type="project" value="UniProtKB-KW"/>
</dbReference>
<keyword evidence="21" id="KW-1185">Reference proteome</keyword>
<dbReference type="InterPro" id="IPR012338">
    <property type="entry name" value="Beta-lactam/transpept-like"/>
</dbReference>
<comment type="caution">
    <text evidence="20">The sequence shown here is derived from an EMBL/GenBank/DDBJ whole genome shotgun (WGS) entry which is preliminary data.</text>
</comment>
<feature type="domain" description="Penicillin-binding protein transpeptidase" evidence="18">
    <location>
        <begin position="273"/>
        <end position="568"/>
    </location>
</feature>
<comment type="pathway">
    <text evidence="16">Cell wall biogenesis; peptidoglycan biosynthesis.</text>
</comment>
<feature type="domain" description="Penicillin-binding protein dimerisation" evidence="19">
    <location>
        <begin position="84"/>
        <end position="231"/>
    </location>
</feature>
<evidence type="ECO:0000256" key="3">
    <source>
        <dbReference type="ARBA" id="ARBA00022519"/>
    </source>
</evidence>
<evidence type="ECO:0000259" key="18">
    <source>
        <dbReference type="Pfam" id="PF00905"/>
    </source>
</evidence>
<comment type="catalytic activity">
    <reaction evidence="16">
        <text>Preferential cleavage: (Ac)2-L-Lys-D-Ala-|-D-Ala. Also transpeptidation of peptidyl-alanyl moieties that are N-acyl substituents of D-alanine.</text>
        <dbReference type="EC" id="3.4.16.4"/>
    </reaction>
</comment>
<dbReference type="OrthoDB" id="9789078at2"/>
<keyword evidence="6 16" id="KW-0645">Protease</keyword>
<dbReference type="EMBL" id="RBIN01000006">
    <property type="protein sequence ID" value="RKR02501.1"/>
    <property type="molecule type" value="Genomic_DNA"/>
</dbReference>